<reference evidence="15" key="1">
    <citation type="submission" date="2014-05" db="EMBL/GenBank/DDBJ databases">
        <title>The transcriptome of the halophilic microalga Tetraselmis sp. GSL018 isolated from the Great Salt Lake, Utah.</title>
        <authorList>
            <person name="Jinkerson R.E."/>
            <person name="D'Adamo S."/>
            <person name="Posewitz M.C."/>
        </authorList>
    </citation>
    <scope>NUCLEOTIDE SEQUENCE</scope>
    <source>
        <strain evidence="15">GSL018</strain>
    </source>
</reference>
<name>A0A061RBK7_9CHLO</name>
<evidence type="ECO:0000256" key="1">
    <source>
        <dbReference type="ARBA" id="ARBA00004496"/>
    </source>
</evidence>
<dbReference type="EMBL" id="GBEZ01018543">
    <property type="protein sequence ID" value="JAC67901.1"/>
    <property type="molecule type" value="Transcribed_RNA"/>
</dbReference>
<evidence type="ECO:0000256" key="9">
    <source>
        <dbReference type="ARBA" id="ARBA00023002"/>
    </source>
</evidence>
<evidence type="ECO:0000256" key="2">
    <source>
        <dbReference type="ARBA" id="ARBA00005167"/>
    </source>
</evidence>
<evidence type="ECO:0000256" key="14">
    <source>
        <dbReference type="RuleBase" id="RU367039"/>
    </source>
</evidence>
<evidence type="ECO:0000256" key="11">
    <source>
        <dbReference type="ARBA" id="ARBA00029668"/>
    </source>
</evidence>
<comment type="similarity">
    <text evidence="3 14">Belongs to the myo-inositol oxygenase family.</text>
</comment>
<feature type="binding site" evidence="13">
    <location>
        <position position="31"/>
    </location>
    <ligand>
        <name>Fe cation</name>
        <dbReference type="ChEBI" id="CHEBI:24875"/>
        <label>1</label>
    </ligand>
</feature>
<feature type="binding site" evidence="13">
    <location>
        <position position="64"/>
    </location>
    <ligand>
        <name>Fe cation</name>
        <dbReference type="ChEBI" id="CHEBI:24875"/>
        <label>1</label>
    </ligand>
</feature>
<dbReference type="SUPFAM" id="SSF109604">
    <property type="entry name" value="HD-domain/PDEase-like"/>
    <property type="match status" value="1"/>
</dbReference>
<keyword evidence="9 14" id="KW-0560">Oxidoreductase</keyword>
<evidence type="ECO:0000256" key="8">
    <source>
        <dbReference type="ARBA" id="ARBA00022723"/>
    </source>
</evidence>
<evidence type="ECO:0000256" key="12">
    <source>
        <dbReference type="ARBA" id="ARBA00048271"/>
    </source>
</evidence>
<feature type="binding site" evidence="13">
    <location>
        <position position="5"/>
    </location>
    <ligand>
        <name>Fe cation</name>
        <dbReference type="ChEBI" id="CHEBI:24875"/>
        <label>1</label>
    </ligand>
</feature>
<dbReference type="GO" id="GO:0005506">
    <property type="term" value="F:iron ion binding"/>
    <property type="evidence" value="ECO:0007669"/>
    <property type="project" value="InterPro"/>
</dbReference>
<evidence type="ECO:0000256" key="6">
    <source>
        <dbReference type="ARBA" id="ARBA00022490"/>
    </source>
</evidence>
<keyword evidence="8 13" id="KW-0479">Metal-binding</keyword>
<dbReference type="PANTHER" id="PTHR12588:SF0">
    <property type="entry name" value="INOSITOL OXYGENASE"/>
    <property type="match status" value="1"/>
</dbReference>
<proteinExistence type="inferred from homology"/>
<evidence type="ECO:0000256" key="4">
    <source>
        <dbReference type="ARBA" id="ARBA00011919"/>
    </source>
</evidence>
<evidence type="ECO:0000256" key="7">
    <source>
        <dbReference type="ARBA" id="ARBA00022644"/>
    </source>
</evidence>
<dbReference type="GO" id="GO:0019310">
    <property type="term" value="P:inositol catabolic process"/>
    <property type="evidence" value="ECO:0007669"/>
    <property type="project" value="UniProtKB-UniRule"/>
</dbReference>
<dbReference type="AlphaFoldDB" id="A0A061RBK7"/>
<keyword evidence="6 14" id="KW-0963">Cytoplasm</keyword>
<evidence type="ECO:0000313" key="15">
    <source>
        <dbReference type="EMBL" id="JAC67901.1"/>
    </source>
</evidence>
<evidence type="ECO:0000256" key="10">
    <source>
        <dbReference type="ARBA" id="ARBA00023004"/>
    </source>
</evidence>
<dbReference type="Pfam" id="PF05153">
    <property type="entry name" value="MIOX"/>
    <property type="match status" value="1"/>
</dbReference>
<sequence length="97" mass="11378">MSWGHDEYMYQVLKAAGTSLPPAALYVVRFHSFYAWHSKGAYLHLCDEADLEMLPWVRAFQKCDLYSKRKEQLDISALRPYYETLADKYIPGGVLRW</sequence>
<dbReference type="GO" id="GO:0005737">
    <property type="term" value="C:cytoplasm"/>
    <property type="evidence" value="ECO:0007669"/>
    <property type="project" value="UniProtKB-SubCell"/>
</dbReference>
<comment type="pathway">
    <text evidence="2 14">Polyol metabolism; myo-inositol degradation into D-glucuronate; D-glucuronate from myo-inositol: step 1/1.</text>
</comment>
<keyword evidence="7" id="KW-0060">Ascorbate biosynthesis</keyword>
<comment type="catalytic activity">
    <reaction evidence="12 14">
        <text>myo-inositol + O2 = D-glucuronate + H2O + H(+)</text>
        <dbReference type="Rhea" id="RHEA:23696"/>
        <dbReference type="ChEBI" id="CHEBI:15377"/>
        <dbReference type="ChEBI" id="CHEBI:15378"/>
        <dbReference type="ChEBI" id="CHEBI:15379"/>
        <dbReference type="ChEBI" id="CHEBI:17268"/>
        <dbReference type="ChEBI" id="CHEBI:58720"/>
        <dbReference type="EC" id="1.13.99.1"/>
    </reaction>
</comment>
<evidence type="ECO:0000256" key="13">
    <source>
        <dbReference type="PIRSR" id="PIRSR607828-2"/>
    </source>
</evidence>
<dbReference type="PANTHER" id="PTHR12588">
    <property type="entry name" value="MYOINOSITOL OXYGENASE"/>
    <property type="match status" value="1"/>
</dbReference>
<evidence type="ECO:0000256" key="5">
    <source>
        <dbReference type="ARBA" id="ARBA00019269"/>
    </source>
</evidence>
<comment type="cofactor">
    <cofactor evidence="13 14">
        <name>Fe cation</name>
        <dbReference type="ChEBI" id="CHEBI:24875"/>
    </cofactor>
    <text evidence="13 14">Binds 2 iron ions per subunit.</text>
</comment>
<protein>
    <recommendedName>
        <fullName evidence="5 14">Inositol oxygenase</fullName>
        <ecNumber evidence="4 14">1.13.99.1</ecNumber>
    </recommendedName>
    <alternativeName>
        <fullName evidence="11 14">Myo-inositol oxygenase</fullName>
    </alternativeName>
</protein>
<gene>
    <name evidence="15" type="primary">MIOX</name>
    <name evidence="15" type="ORF">TSPGSL018_9981</name>
</gene>
<dbReference type="UniPathway" id="UPA00111">
    <property type="reaction ID" value="UER00527"/>
</dbReference>
<dbReference type="InterPro" id="IPR007828">
    <property type="entry name" value="Inositol_oxygenase"/>
</dbReference>
<organism evidence="15">
    <name type="scientific">Tetraselmis sp. GSL018</name>
    <dbReference type="NCBI Taxonomy" id="582737"/>
    <lineage>
        <taxon>Eukaryota</taxon>
        <taxon>Viridiplantae</taxon>
        <taxon>Chlorophyta</taxon>
        <taxon>core chlorophytes</taxon>
        <taxon>Chlorodendrophyceae</taxon>
        <taxon>Chlorodendrales</taxon>
        <taxon>Chlorodendraceae</taxon>
        <taxon>Tetraselmis</taxon>
    </lineage>
</organism>
<dbReference type="EC" id="1.13.99.1" evidence="4 14"/>
<accession>A0A061RBK7</accession>
<evidence type="ECO:0000256" key="3">
    <source>
        <dbReference type="ARBA" id="ARBA00005286"/>
    </source>
</evidence>
<dbReference type="GO" id="GO:0019853">
    <property type="term" value="P:L-ascorbic acid biosynthetic process"/>
    <property type="evidence" value="ECO:0007669"/>
    <property type="project" value="UniProtKB-KW"/>
</dbReference>
<dbReference type="GO" id="GO:0050113">
    <property type="term" value="F:inositol oxygenase activity"/>
    <property type="evidence" value="ECO:0007669"/>
    <property type="project" value="UniProtKB-UniRule"/>
</dbReference>
<keyword evidence="10 13" id="KW-0408">Iron</keyword>
<comment type="subcellular location">
    <subcellularLocation>
        <location evidence="1 14">Cytoplasm</location>
    </subcellularLocation>
</comment>